<keyword evidence="7" id="KW-0256">Endoplasmic reticulum</keyword>
<evidence type="ECO:0000313" key="12">
    <source>
        <dbReference type="Proteomes" id="UP000729913"/>
    </source>
</evidence>
<comment type="subcellular location">
    <subcellularLocation>
        <location evidence="1">Endoplasmic reticulum membrane</location>
        <topology evidence="1">Multi-pass membrane protein</topology>
    </subcellularLocation>
</comment>
<feature type="transmembrane region" description="Helical" evidence="10">
    <location>
        <begin position="303"/>
        <end position="323"/>
    </location>
</feature>
<evidence type="ECO:0000256" key="6">
    <source>
        <dbReference type="ARBA" id="ARBA00022777"/>
    </source>
</evidence>
<feature type="transmembrane region" description="Helical" evidence="10">
    <location>
        <begin position="411"/>
        <end position="436"/>
    </location>
</feature>
<keyword evidence="12" id="KW-1185">Reference proteome</keyword>
<evidence type="ECO:0000256" key="3">
    <source>
        <dbReference type="ARBA" id="ARBA00012132"/>
    </source>
</evidence>
<evidence type="ECO:0000256" key="2">
    <source>
        <dbReference type="ARBA" id="ARBA00010794"/>
    </source>
</evidence>
<dbReference type="Proteomes" id="UP000729913">
    <property type="component" value="Unassembled WGS sequence"/>
</dbReference>
<feature type="transmembrane region" description="Helical" evidence="10">
    <location>
        <begin position="61"/>
        <end position="82"/>
    </location>
</feature>
<gene>
    <name evidence="11" type="ORF">G9C98_008277</name>
</gene>
<dbReference type="PANTHER" id="PTHR13205:SF15">
    <property type="entry name" value="DOLICHOL KINASE"/>
    <property type="match status" value="1"/>
</dbReference>
<evidence type="ECO:0000256" key="1">
    <source>
        <dbReference type="ARBA" id="ARBA00004477"/>
    </source>
</evidence>
<evidence type="ECO:0000256" key="8">
    <source>
        <dbReference type="ARBA" id="ARBA00022989"/>
    </source>
</evidence>
<dbReference type="GO" id="GO:0005789">
    <property type="term" value="C:endoplasmic reticulum membrane"/>
    <property type="evidence" value="ECO:0007669"/>
    <property type="project" value="UniProtKB-SubCell"/>
</dbReference>
<dbReference type="PANTHER" id="PTHR13205">
    <property type="entry name" value="TRANSMEMBRANE PROTEIN 15-RELATED"/>
    <property type="match status" value="1"/>
</dbReference>
<feature type="transmembrane region" description="Helical" evidence="10">
    <location>
        <begin position="208"/>
        <end position="228"/>
    </location>
</feature>
<proteinExistence type="inferred from homology"/>
<comment type="similarity">
    <text evidence="2">Belongs to the polyprenol kinase family.</text>
</comment>
<keyword evidence="9 10" id="KW-0472">Membrane</keyword>
<dbReference type="GO" id="GO:0004168">
    <property type="term" value="F:dolichol kinase activity"/>
    <property type="evidence" value="ECO:0007669"/>
    <property type="project" value="UniProtKB-EC"/>
</dbReference>
<keyword evidence="6" id="KW-0418">Kinase</keyword>
<comment type="caution">
    <text evidence="11">The sequence shown here is derived from an EMBL/GenBank/DDBJ whole genome shotgun (WGS) entry which is preliminary data.</text>
</comment>
<protein>
    <recommendedName>
        <fullName evidence="3">dolichol kinase</fullName>
        <ecNumber evidence="3">2.7.1.108</ecNumber>
    </recommendedName>
</protein>
<reference evidence="11" key="1">
    <citation type="submission" date="2020-03" db="EMBL/GenBank/DDBJ databases">
        <authorList>
            <person name="Chebbi M.A."/>
            <person name="Drezen J.M."/>
        </authorList>
    </citation>
    <scope>NUCLEOTIDE SEQUENCE</scope>
    <source>
        <tissue evidence="11">Whole body</tissue>
    </source>
</reference>
<dbReference type="EMBL" id="JAAOIC020000069">
    <property type="protein sequence ID" value="KAG8034131.1"/>
    <property type="molecule type" value="Genomic_DNA"/>
</dbReference>
<feature type="transmembrane region" description="Helical" evidence="10">
    <location>
        <begin position="248"/>
        <end position="270"/>
    </location>
</feature>
<evidence type="ECO:0000256" key="5">
    <source>
        <dbReference type="ARBA" id="ARBA00022692"/>
    </source>
</evidence>
<reference evidence="11" key="2">
    <citation type="submission" date="2021-04" db="EMBL/GenBank/DDBJ databases">
        <title>Genome-wide patterns of bracovirus chromosomal integration into multiple host tissues during parasitism.</title>
        <authorList>
            <person name="Chebbi M.A.C."/>
        </authorList>
    </citation>
    <scope>NUCLEOTIDE SEQUENCE</scope>
    <source>
        <tissue evidence="11">Whole body</tissue>
    </source>
</reference>
<feature type="transmembrane region" description="Helical" evidence="10">
    <location>
        <begin position="136"/>
        <end position="158"/>
    </location>
</feature>
<keyword evidence="8 10" id="KW-1133">Transmembrane helix</keyword>
<evidence type="ECO:0000256" key="10">
    <source>
        <dbReference type="SAM" id="Phobius"/>
    </source>
</evidence>
<evidence type="ECO:0000256" key="9">
    <source>
        <dbReference type="ARBA" id="ARBA00023136"/>
    </source>
</evidence>
<keyword evidence="5 10" id="KW-0812">Transmembrane</keyword>
<name>A0A8J5QXX7_9HYME</name>
<evidence type="ECO:0000256" key="4">
    <source>
        <dbReference type="ARBA" id="ARBA00022679"/>
    </source>
</evidence>
<dbReference type="InterPro" id="IPR032974">
    <property type="entry name" value="Polypren_kinase"/>
</dbReference>
<feature type="transmembrane region" description="Helical" evidence="10">
    <location>
        <begin position="113"/>
        <end position="131"/>
    </location>
</feature>
<dbReference type="OrthoDB" id="377083at2759"/>
<feature type="transmembrane region" description="Helical" evidence="10">
    <location>
        <begin position="370"/>
        <end position="390"/>
    </location>
</feature>
<accession>A0A8J5QXX7</accession>
<feature type="transmembrane region" description="Helical" evidence="10">
    <location>
        <begin position="89"/>
        <end position="107"/>
    </location>
</feature>
<evidence type="ECO:0000313" key="11">
    <source>
        <dbReference type="EMBL" id="KAG8034131.1"/>
    </source>
</evidence>
<dbReference type="AlphaFoldDB" id="A0A8J5QXX7"/>
<feature type="transmembrane region" description="Helical" evidence="10">
    <location>
        <begin position="178"/>
        <end position="196"/>
    </location>
</feature>
<dbReference type="GO" id="GO:0043048">
    <property type="term" value="P:dolichyl monophosphate biosynthetic process"/>
    <property type="evidence" value="ECO:0007669"/>
    <property type="project" value="TreeGrafter"/>
</dbReference>
<dbReference type="EC" id="2.7.1.108" evidence="3"/>
<sequence length="470" mass="52327">MEIITMTYYSIELKILQNLRKSNIIHRSKSNSGLWLGLLIGTCALITFMKEDSSYSEICLLTGLTGLGLIMSCICLIFQLYIDTSSKDFQLLYFLPASLTSMLYLLWANKDLLVSVIWGLGVGTLSTWGVLQLMTYLPGCFTLGECIVVMHGVILFLLSSGANLSLRYHLPPLHDDDIATTILQVGILYIGLLSLFCVSYPKLRSAKLFYSITFGLLILVVIPVLHILLDQSPLLWMLFFVFGNFRKIFLIMYWTVCLLIGIIIITHQILSESSASTIERKTFHILAVLVYIPGLIWEPTLLYLASGIVMILFMMFELMRLINLPPLNKVLKLGFSAFVDEKDSFISLTPLYLHVGLSFPLWMPSSNIDLLPLISGVTVLGIGDSAASFIGSKYGKHKWPETSKTVEGTIACILSQLLFIYGLAIIGVIPSGWVLVKSTLAIIAVSIIEARTNQVDNLALPLLLYIFLIT</sequence>
<keyword evidence="4" id="KW-0808">Transferase</keyword>
<evidence type="ECO:0000256" key="7">
    <source>
        <dbReference type="ARBA" id="ARBA00022824"/>
    </source>
</evidence>
<feature type="transmembrane region" description="Helical" evidence="10">
    <location>
        <begin position="32"/>
        <end position="49"/>
    </location>
</feature>
<organism evidence="11 12">
    <name type="scientific">Cotesia typhae</name>
    <dbReference type="NCBI Taxonomy" id="2053667"/>
    <lineage>
        <taxon>Eukaryota</taxon>
        <taxon>Metazoa</taxon>
        <taxon>Ecdysozoa</taxon>
        <taxon>Arthropoda</taxon>
        <taxon>Hexapoda</taxon>
        <taxon>Insecta</taxon>
        <taxon>Pterygota</taxon>
        <taxon>Neoptera</taxon>
        <taxon>Endopterygota</taxon>
        <taxon>Hymenoptera</taxon>
        <taxon>Apocrita</taxon>
        <taxon>Ichneumonoidea</taxon>
        <taxon>Braconidae</taxon>
        <taxon>Microgastrinae</taxon>
        <taxon>Cotesia</taxon>
    </lineage>
</organism>